<proteinExistence type="predicted"/>
<dbReference type="PANTHER" id="PTHR43562:SF3">
    <property type="entry name" value="SODIUM ION_PROTON EXCHANGER (EUROFUNG)"/>
    <property type="match status" value="1"/>
</dbReference>
<keyword evidence="6" id="KW-0915">Sodium</keyword>
<feature type="transmembrane region" description="Helical" evidence="10">
    <location>
        <begin position="268"/>
        <end position="285"/>
    </location>
</feature>
<evidence type="ECO:0000256" key="6">
    <source>
        <dbReference type="ARBA" id="ARBA00023053"/>
    </source>
</evidence>
<dbReference type="Gene3D" id="1.20.1530.20">
    <property type="match status" value="1"/>
</dbReference>
<accession>A0A6J4VAK2</accession>
<comment type="subcellular location">
    <subcellularLocation>
        <location evidence="1">Membrane</location>
        <topology evidence="1">Multi-pass membrane protein</topology>
    </subcellularLocation>
</comment>
<keyword evidence="2" id="KW-0813">Transport</keyword>
<evidence type="ECO:0000256" key="1">
    <source>
        <dbReference type="ARBA" id="ARBA00004141"/>
    </source>
</evidence>
<keyword evidence="7" id="KW-0406">Ion transport</keyword>
<feature type="non-terminal residue" evidence="12">
    <location>
        <position position="1"/>
    </location>
</feature>
<dbReference type="GO" id="GO:0006814">
    <property type="term" value="P:sodium ion transport"/>
    <property type="evidence" value="ECO:0007669"/>
    <property type="project" value="UniProtKB-KW"/>
</dbReference>
<feature type="transmembrane region" description="Helical" evidence="10">
    <location>
        <begin position="367"/>
        <end position="386"/>
    </location>
</feature>
<dbReference type="InterPro" id="IPR006153">
    <property type="entry name" value="Cation/H_exchanger_TM"/>
</dbReference>
<evidence type="ECO:0000256" key="3">
    <source>
        <dbReference type="ARBA" id="ARBA00022449"/>
    </source>
</evidence>
<reference evidence="12" key="1">
    <citation type="submission" date="2020-02" db="EMBL/GenBank/DDBJ databases">
        <authorList>
            <person name="Meier V. D."/>
        </authorList>
    </citation>
    <scope>NUCLEOTIDE SEQUENCE</scope>
    <source>
        <strain evidence="12">AVDCRST_MAG88</strain>
    </source>
</reference>
<dbReference type="PANTHER" id="PTHR43562">
    <property type="entry name" value="NAPA-TYPE SODIUM/HYDROGEN ANTIPORTER"/>
    <property type="match status" value="1"/>
</dbReference>
<keyword evidence="9" id="KW-0739">Sodium transport</keyword>
<dbReference type="EMBL" id="CADCWM010000630">
    <property type="protein sequence ID" value="CAA9573095.1"/>
    <property type="molecule type" value="Genomic_DNA"/>
</dbReference>
<dbReference type="GO" id="GO:1902600">
    <property type="term" value="P:proton transmembrane transport"/>
    <property type="evidence" value="ECO:0007669"/>
    <property type="project" value="InterPro"/>
</dbReference>
<keyword evidence="5 10" id="KW-1133">Transmembrane helix</keyword>
<protein>
    <recommendedName>
        <fullName evidence="11">Cation/H+ exchanger transmembrane domain-containing protein</fullName>
    </recommendedName>
</protein>
<keyword evidence="8 10" id="KW-0472">Membrane</keyword>
<feature type="transmembrane region" description="Helical" evidence="10">
    <location>
        <begin position="45"/>
        <end position="66"/>
    </location>
</feature>
<evidence type="ECO:0000313" key="12">
    <source>
        <dbReference type="EMBL" id="CAA9573095.1"/>
    </source>
</evidence>
<name>A0A6J4VAK2_9BACT</name>
<dbReference type="GO" id="GO:0016020">
    <property type="term" value="C:membrane"/>
    <property type="evidence" value="ECO:0007669"/>
    <property type="project" value="UniProtKB-SubCell"/>
</dbReference>
<evidence type="ECO:0000256" key="5">
    <source>
        <dbReference type="ARBA" id="ARBA00022989"/>
    </source>
</evidence>
<evidence type="ECO:0000256" key="8">
    <source>
        <dbReference type="ARBA" id="ARBA00023136"/>
    </source>
</evidence>
<dbReference type="GO" id="GO:0015297">
    <property type="term" value="F:antiporter activity"/>
    <property type="evidence" value="ECO:0007669"/>
    <property type="project" value="UniProtKB-KW"/>
</dbReference>
<feature type="transmembrane region" description="Helical" evidence="10">
    <location>
        <begin position="142"/>
        <end position="161"/>
    </location>
</feature>
<organism evidence="12">
    <name type="scientific">uncultured Thermomicrobiales bacterium</name>
    <dbReference type="NCBI Taxonomy" id="1645740"/>
    <lineage>
        <taxon>Bacteria</taxon>
        <taxon>Pseudomonadati</taxon>
        <taxon>Thermomicrobiota</taxon>
        <taxon>Thermomicrobia</taxon>
        <taxon>Thermomicrobiales</taxon>
        <taxon>environmental samples</taxon>
    </lineage>
</organism>
<gene>
    <name evidence="12" type="ORF">AVDCRST_MAG88-2536</name>
</gene>
<feature type="transmembrane region" description="Helical" evidence="10">
    <location>
        <begin position="78"/>
        <end position="98"/>
    </location>
</feature>
<feature type="transmembrane region" description="Helical" evidence="10">
    <location>
        <begin position="218"/>
        <end position="248"/>
    </location>
</feature>
<keyword evidence="4 10" id="KW-0812">Transmembrane</keyword>
<dbReference type="InterPro" id="IPR038770">
    <property type="entry name" value="Na+/solute_symporter_sf"/>
</dbReference>
<sequence>FQLALLLLLAWVAVYIFTRLGYPSLLGELGVGIIFGPPILNILKPSPALSLLGALGTVLLMLLVGARIDVRDLAKASGTALLIAAGAFAASFAVGYFVTTGTFGRSSNEGLIVGVAVSNTALATLPRILLDLGLIEERVGQFLAAVSLFTVAILMTVFAAVDSIVRAGSVDPARLGGVLGRAGLFLLIAVLLGIFVLPRLRPILRAVGLTGRSNSFAVVLLVGILFAGMAFRAGLAVILGGFIAGLFLREDMFGEGEFAAVLTSVEDVAFRFLAPIFFVSAAFPFQFSIFQTRPLELLLMIVLALAGKSLVAFILSRLSPLTLRESAVLAAGMNAKGGVDIVVAQSSLPVAATATAPARTGALSVEMYTVVVCLATVGSLVTPILLKFGRDWLRKSGEVTAVVTPAAVQMAAAMPTDDSAPPTQGRVLR</sequence>
<evidence type="ECO:0000256" key="2">
    <source>
        <dbReference type="ARBA" id="ARBA00022448"/>
    </source>
</evidence>
<dbReference type="AlphaFoldDB" id="A0A6J4VAK2"/>
<evidence type="ECO:0000256" key="7">
    <source>
        <dbReference type="ARBA" id="ARBA00023065"/>
    </source>
</evidence>
<evidence type="ECO:0000256" key="4">
    <source>
        <dbReference type="ARBA" id="ARBA00022692"/>
    </source>
</evidence>
<feature type="transmembrane region" description="Helical" evidence="10">
    <location>
        <begin position="173"/>
        <end position="197"/>
    </location>
</feature>
<evidence type="ECO:0000256" key="10">
    <source>
        <dbReference type="SAM" id="Phobius"/>
    </source>
</evidence>
<feature type="transmembrane region" description="Helical" evidence="10">
    <location>
        <begin position="110"/>
        <end position="130"/>
    </location>
</feature>
<evidence type="ECO:0000259" key="11">
    <source>
        <dbReference type="Pfam" id="PF00999"/>
    </source>
</evidence>
<keyword evidence="3" id="KW-0050">Antiport</keyword>
<feature type="domain" description="Cation/H+ exchanger transmembrane" evidence="11">
    <location>
        <begin position="8"/>
        <end position="386"/>
    </location>
</feature>
<dbReference type="Pfam" id="PF00999">
    <property type="entry name" value="Na_H_Exchanger"/>
    <property type="match status" value="1"/>
</dbReference>
<feature type="transmembrane region" description="Helical" evidence="10">
    <location>
        <begin position="297"/>
        <end position="315"/>
    </location>
</feature>
<evidence type="ECO:0000256" key="9">
    <source>
        <dbReference type="ARBA" id="ARBA00023201"/>
    </source>
</evidence>